<dbReference type="SUPFAM" id="SSF53613">
    <property type="entry name" value="Ribokinase-like"/>
    <property type="match status" value="1"/>
</dbReference>
<comment type="caution">
    <text evidence="5">The sequence shown here is derived from an EMBL/GenBank/DDBJ whole genome shotgun (WGS) entry which is preliminary data.</text>
</comment>
<keyword evidence="3 5" id="KW-0418">Kinase</keyword>
<protein>
    <submittedName>
        <fullName evidence="5">Sugar kinase</fullName>
    </submittedName>
</protein>
<proteinExistence type="inferred from homology"/>
<dbReference type="Proteomes" id="UP001239909">
    <property type="component" value="Unassembled WGS sequence"/>
</dbReference>
<evidence type="ECO:0000259" key="4">
    <source>
        <dbReference type="Pfam" id="PF00294"/>
    </source>
</evidence>
<keyword evidence="2" id="KW-0808">Transferase</keyword>
<keyword evidence="6" id="KW-1185">Reference proteome</keyword>
<reference evidence="5 6" key="1">
    <citation type="submission" date="2023-04" db="EMBL/GenBank/DDBJ databases">
        <title>Marinoamorphus aggregata gen. nov., sp. Nov., isolate from tissue of brittle star Ophioplocus japonicus.</title>
        <authorList>
            <person name="Kawano K."/>
            <person name="Sawayama S."/>
            <person name="Nakagawa S."/>
        </authorList>
    </citation>
    <scope>NUCLEOTIDE SEQUENCE [LARGE SCALE GENOMIC DNA]</scope>
    <source>
        <strain evidence="5 6">NKW23</strain>
    </source>
</reference>
<dbReference type="GO" id="GO:0016301">
    <property type="term" value="F:kinase activity"/>
    <property type="evidence" value="ECO:0007669"/>
    <property type="project" value="UniProtKB-KW"/>
</dbReference>
<dbReference type="PROSITE" id="PS00584">
    <property type="entry name" value="PFKB_KINASES_2"/>
    <property type="match status" value="1"/>
</dbReference>
<name>A0ABQ6LQD3_9RHOB</name>
<dbReference type="CDD" id="cd01166">
    <property type="entry name" value="KdgK"/>
    <property type="match status" value="1"/>
</dbReference>
<dbReference type="PANTHER" id="PTHR43085">
    <property type="entry name" value="HEXOKINASE FAMILY MEMBER"/>
    <property type="match status" value="1"/>
</dbReference>
<evidence type="ECO:0000256" key="3">
    <source>
        <dbReference type="ARBA" id="ARBA00022777"/>
    </source>
</evidence>
<evidence type="ECO:0000256" key="1">
    <source>
        <dbReference type="ARBA" id="ARBA00010688"/>
    </source>
</evidence>
<feature type="domain" description="Carbohydrate kinase PfkB" evidence="4">
    <location>
        <begin position="17"/>
        <end position="308"/>
    </location>
</feature>
<dbReference type="InterPro" id="IPR002173">
    <property type="entry name" value="Carboh/pur_kinase_PfkB_CS"/>
</dbReference>
<dbReference type="Gene3D" id="3.40.1190.20">
    <property type="match status" value="1"/>
</dbReference>
<sequence>MLSAGGTGGTGRAGGSLLSIGECMVEMAPAEGGLFRMGYAGDSFNTAWYARRLLPANWQVGYATAVGDDAVSAAMLGFIEGEGVDTAAVRRLPGCTVGLYMISLDRGERSFAYWRGQSAARRLAEDPDWLDRVLAGRDLLFFTGITLAVLPPEGRAALAAALGRARAAGARVAFDTNLRPRLWEDEAAMKAGLALGAGVADIVLPSFDEEQGLFGDAAPRETVARYRDLGAGTVAVKNGQAPVTLWSAETGAAEVSPPAVAAVVDSTAAGDSFDAGLLAALLTGADLETAAMRAADLAARVIGRRGALAADLFA</sequence>
<dbReference type="InterPro" id="IPR029056">
    <property type="entry name" value="Ribokinase-like"/>
</dbReference>
<organism evidence="5 6">
    <name type="scientific">Paralimibaculum aggregatum</name>
    <dbReference type="NCBI Taxonomy" id="3036245"/>
    <lineage>
        <taxon>Bacteria</taxon>
        <taxon>Pseudomonadati</taxon>
        <taxon>Pseudomonadota</taxon>
        <taxon>Alphaproteobacteria</taxon>
        <taxon>Rhodobacterales</taxon>
        <taxon>Paracoccaceae</taxon>
        <taxon>Paralimibaculum</taxon>
    </lineage>
</organism>
<dbReference type="InterPro" id="IPR011611">
    <property type="entry name" value="PfkB_dom"/>
</dbReference>
<gene>
    <name evidence="5" type="ORF">LNKW23_33710</name>
</gene>
<dbReference type="EMBL" id="BSYI01000030">
    <property type="protein sequence ID" value="GMG84157.1"/>
    <property type="molecule type" value="Genomic_DNA"/>
</dbReference>
<evidence type="ECO:0000313" key="6">
    <source>
        <dbReference type="Proteomes" id="UP001239909"/>
    </source>
</evidence>
<evidence type="ECO:0000256" key="2">
    <source>
        <dbReference type="ARBA" id="ARBA00022679"/>
    </source>
</evidence>
<accession>A0ABQ6LQD3</accession>
<dbReference type="InterPro" id="IPR050306">
    <property type="entry name" value="PfkB_Carbo_kinase"/>
</dbReference>
<dbReference type="PANTHER" id="PTHR43085:SF15">
    <property type="entry name" value="2-DEHYDRO-3-DEOXYGLUCONOKINASE"/>
    <property type="match status" value="1"/>
</dbReference>
<evidence type="ECO:0000313" key="5">
    <source>
        <dbReference type="EMBL" id="GMG84157.1"/>
    </source>
</evidence>
<comment type="similarity">
    <text evidence="1">Belongs to the carbohydrate kinase PfkB family.</text>
</comment>
<dbReference type="RefSeq" id="WP_285673132.1">
    <property type="nucleotide sequence ID" value="NZ_BSYI01000030.1"/>
</dbReference>
<dbReference type="Pfam" id="PF00294">
    <property type="entry name" value="PfkB"/>
    <property type="match status" value="1"/>
</dbReference>